<feature type="domain" description="GGDEF" evidence="4">
    <location>
        <begin position="183"/>
        <end position="315"/>
    </location>
</feature>
<evidence type="ECO:0000313" key="5">
    <source>
        <dbReference type="EMBL" id="WQH15735.1"/>
    </source>
</evidence>
<dbReference type="InterPro" id="IPR035965">
    <property type="entry name" value="PAS-like_dom_sf"/>
</dbReference>
<dbReference type="CDD" id="cd01949">
    <property type="entry name" value="GGDEF"/>
    <property type="match status" value="1"/>
</dbReference>
<dbReference type="Pfam" id="PF00563">
    <property type="entry name" value="EAL"/>
    <property type="match status" value="1"/>
</dbReference>
<dbReference type="SMART" id="SM00052">
    <property type="entry name" value="EAL"/>
    <property type="match status" value="1"/>
</dbReference>
<dbReference type="InterPro" id="IPR001633">
    <property type="entry name" value="EAL_dom"/>
</dbReference>
<dbReference type="SMART" id="SM00086">
    <property type="entry name" value="PAC"/>
    <property type="match status" value="1"/>
</dbReference>
<dbReference type="Gene3D" id="3.30.450.20">
    <property type="entry name" value="PAS domain"/>
    <property type="match status" value="1"/>
</dbReference>
<dbReference type="InterPro" id="IPR001610">
    <property type="entry name" value="PAC"/>
</dbReference>
<dbReference type="SMART" id="SM00267">
    <property type="entry name" value="GGDEF"/>
    <property type="match status" value="1"/>
</dbReference>
<dbReference type="PROSITE" id="PS50113">
    <property type="entry name" value="PAC"/>
    <property type="match status" value="1"/>
</dbReference>
<dbReference type="EMBL" id="CP140153">
    <property type="protein sequence ID" value="WQH15735.1"/>
    <property type="molecule type" value="Genomic_DNA"/>
</dbReference>
<dbReference type="SUPFAM" id="SSF55073">
    <property type="entry name" value="Nucleotide cyclase"/>
    <property type="match status" value="1"/>
</dbReference>
<dbReference type="InterPro" id="IPR035919">
    <property type="entry name" value="EAL_sf"/>
</dbReference>
<reference evidence="5 6" key="1">
    <citation type="submission" date="2023-11" db="EMBL/GenBank/DDBJ databases">
        <title>MicrobeMod: A computational toolkit for identifying prokaryotic methylation and restriction-modification with nanopore sequencing.</title>
        <authorList>
            <person name="Crits-Christoph A."/>
            <person name="Kang S.C."/>
            <person name="Lee H."/>
            <person name="Ostrov N."/>
        </authorList>
    </citation>
    <scope>NUCLEOTIDE SEQUENCE [LARGE SCALE GENOMIC DNA]</scope>
    <source>
        <strain evidence="5 6">ATCC 49870</strain>
    </source>
</reference>
<dbReference type="InterPro" id="IPR029787">
    <property type="entry name" value="Nucleotide_cyclase"/>
</dbReference>
<evidence type="ECO:0000259" key="1">
    <source>
        <dbReference type="PROSITE" id="PS50112"/>
    </source>
</evidence>
<dbReference type="SUPFAM" id="SSF141868">
    <property type="entry name" value="EAL domain-like"/>
    <property type="match status" value="1"/>
</dbReference>
<dbReference type="Pfam" id="PF00990">
    <property type="entry name" value="GGDEF"/>
    <property type="match status" value="1"/>
</dbReference>
<accession>A0ABZ0YU87</accession>
<dbReference type="NCBIfam" id="TIGR00229">
    <property type="entry name" value="sensory_box"/>
    <property type="match status" value="1"/>
</dbReference>
<keyword evidence="6" id="KW-1185">Reference proteome</keyword>
<feature type="domain" description="PAC" evidence="2">
    <location>
        <begin position="103"/>
        <end position="155"/>
    </location>
</feature>
<name>A0ABZ0YU87_9GAMM</name>
<feature type="domain" description="EAL" evidence="3">
    <location>
        <begin position="324"/>
        <end position="576"/>
    </location>
</feature>
<dbReference type="InterPro" id="IPR052155">
    <property type="entry name" value="Biofilm_reg_signaling"/>
</dbReference>
<dbReference type="Gene3D" id="3.30.70.270">
    <property type="match status" value="1"/>
</dbReference>
<dbReference type="Gene3D" id="3.20.20.450">
    <property type="entry name" value="EAL domain"/>
    <property type="match status" value="1"/>
</dbReference>
<dbReference type="RefSeq" id="WP_322520760.1">
    <property type="nucleotide sequence ID" value="NZ_CP140153.1"/>
</dbReference>
<dbReference type="InterPro" id="IPR000700">
    <property type="entry name" value="PAS-assoc_C"/>
</dbReference>
<evidence type="ECO:0000313" key="6">
    <source>
        <dbReference type="Proteomes" id="UP001327459"/>
    </source>
</evidence>
<dbReference type="InterPro" id="IPR043128">
    <property type="entry name" value="Rev_trsase/Diguanyl_cyclase"/>
</dbReference>
<dbReference type="NCBIfam" id="TIGR00254">
    <property type="entry name" value="GGDEF"/>
    <property type="match status" value="1"/>
</dbReference>
<protein>
    <submittedName>
        <fullName evidence="5">EAL domain-containing protein</fullName>
    </submittedName>
</protein>
<dbReference type="PANTHER" id="PTHR44757:SF2">
    <property type="entry name" value="BIOFILM ARCHITECTURE MAINTENANCE PROTEIN MBAA"/>
    <property type="match status" value="1"/>
</dbReference>
<dbReference type="PANTHER" id="PTHR44757">
    <property type="entry name" value="DIGUANYLATE CYCLASE DGCP"/>
    <property type="match status" value="1"/>
</dbReference>
<dbReference type="SUPFAM" id="SSF55785">
    <property type="entry name" value="PYP-like sensor domain (PAS domain)"/>
    <property type="match status" value="1"/>
</dbReference>
<dbReference type="InterPro" id="IPR000160">
    <property type="entry name" value="GGDEF_dom"/>
</dbReference>
<dbReference type="CDD" id="cd01948">
    <property type="entry name" value="EAL"/>
    <property type="match status" value="1"/>
</dbReference>
<gene>
    <name evidence="5" type="ORF">SR882_08150</name>
</gene>
<dbReference type="PROSITE" id="PS50887">
    <property type="entry name" value="GGDEF"/>
    <property type="match status" value="1"/>
</dbReference>
<dbReference type="PROSITE" id="PS50883">
    <property type="entry name" value="EAL"/>
    <property type="match status" value="1"/>
</dbReference>
<organism evidence="5 6">
    <name type="scientific">Guyparkeria halophila</name>
    <dbReference type="NCBI Taxonomy" id="47960"/>
    <lineage>
        <taxon>Bacteria</taxon>
        <taxon>Pseudomonadati</taxon>
        <taxon>Pseudomonadota</taxon>
        <taxon>Gammaproteobacteria</taxon>
        <taxon>Chromatiales</taxon>
        <taxon>Thioalkalibacteraceae</taxon>
        <taxon>Guyparkeria</taxon>
    </lineage>
</organism>
<dbReference type="Pfam" id="PF13426">
    <property type="entry name" value="PAS_9"/>
    <property type="match status" value="1"/>
</dbReference>
<evidence type="ECO:0000259" key="4">
    <source>
        <dbReference type="PROSITE" id="PS50887"/>
    </source>
</evidence>
<evidence type="ECO:0000259" key="3">
    <source>
        <dbReference type="PROSITE" id="PS50883"/>
    </source>
</evidence>
<dbReference type="PROSITE" id="PS50112">
    <property type="entry name" value="PAS"/>
    <property type="match status" value="1"/>
</dbReference>
<dbReference type="InterPro" id="IPR000014">
    <property type="entry name" value="PAS"/>
</dbReference>
<dbReference type="SMART" id="SM00091">
    <property type="entry name" value="PAS"/>
    <property type="match status" value="1"/>
</dbReference>
<sequence>MSLRLLDYDGEAMILAIARDVSDRHRWEADLLRSTVVFDSSDEGIVVTDARSRIISVNPAFERVTGYRRDEVMGRNPKLLSSGRHDPSFYHDMWDALLTRGRWQGEVWNRRKDGELFLEWQTINAVRDANGRIVNYISVFSDITRARQSEEAIRFLTDFDPLTHLPNWSHFTRRLGEVLHDEGEAAVVHLDLNRFKSINDTFGHATGDQVLMRVAGMLDERVQPPNLVARFSADEFVVLLTGADRAAAEAFARSLLTWLASPVDVGKIEMVLTASIGIAVSSRVGAEASELIRQAHAAVDHAKGEGRGTVTVFEPGMAESRRDELILEGALKRALDNGELVCHYQPQVSLSTGRILGLEALVRWQSPEMGLVSPGRFIPVAETSGLIVALGAHVLREACRQYMRWFDQGANPGRMAVNVSGRQLRSGSLVALVKAVLEETGMPPESLELEITETFLVEDLAIVPILSDLKALGVRLSIDDFGTGHSSLARLKDLPVDKLKIDQSFVRGLSEEGDDQAIVRAIVALGGSMGLDVLAEGVETESQRHFLQSLGCEVAQGYLFSRPVAAGDVSLQAVFP</sequence>
<dbReference type="CDD" id="cd00130">
    <property type="entry name" value="PAS"/>
    <property type="match status" value="1"/>
</dbReference>
<evidence type="ECO:0000259" key="2">
    <source>
        <dbReference type="PROSITE" id="PS50113"/>
    </source>
</evidence>
<dbReference type="Proteomes" id="UP001327459">
    <property type="component" value="Chromosome"/>
</dbReference>
<feature type="domain" description="PAS" evidence="1">
    <location>
        <begin position="37"/>
        <end position="76"/>
    </location>
</feature>
<proteinExistence type="predicted"/>